<reference evidence="2 3" key="1">
    <citation type="submission" date="2017-09" db="EMBL/GenBank/DDBJ databases">
        <title>Depth-based differentiation of microbial function through sediment-hosted aquifers and enrichment of novel symbionts in the deep terrestrial subsurface.</title>
        <authorList>
            <person name="Probst A.J."/>
            <person name="Ladd B."/>
            <person name="Jarett J.K."/>
            <person name="Geller-Mcgrath D.E."/>
            <person name="Sieber C.M."/>
            <person name="Emerson J.B."/>
            <person name="Anantharaman K."/>
            <person name="Thomas B.C."/>
            <person name="Malmstrom R."/>
            <person name="Stieglmeier M."/>
            <person name="Klingl A."/>
            <person name="Woyke T."/>
            <person name="Ryan C.M."/>
            <person name="Banfield J.F."/>
        </authorList>
    </citation>
    <scope>NUCLEOTIDE SEQUENCE [LARGE SCALE GENOMIC DNA]</scope>
    <source>
        <strain evidence="2">CG11_big_fil_rev_8_21_14_0_20_36_8</strain>
    </source>
</reference>
<feature type="transmembrane region" description="Helical" evidence="1">
    <location>
        <begin position="91"/>
        <end position="109"/>
    </location>
</feature>
<evidence type="ECO:0000313" key="2">
    <source>
        <dbReference type="EMBL" id="PIQ73264.1"/>
    </source>
</evidence>
<protein>
    <submittedName>
        <fullName evidence="2">Uncharacterized protein</fullName>
    </submittedName>
</protein>
<feature type="transmembrane region" description="Helical" evidence="1">
    <location>
        <begin position="143"/>
        <end position="161"/>
    </location>
</feature>
<proteinExistence type="predicted"/>
<keyword evidence="1" id="KW-1133">Transmembrane helix</keyword>
<sequence>MSIKQNRSRTIEIIYIIFLGIIIAVFVGLGISAFYNEPKYPEMPSTLKVYSMPIDASKDSSTSADLVDKQEKYDKQVEDYQKNINDYNRNVSIIALIASIIALSVSLLLAQKLLVIADGVLLGGVFTLLYSVVRVFGSGDDKVRFSVVTVGLCVALTLGYIKFIRQEK</sequence>
<gene>
    <name evidence="2" type="ORF">COV58_03480</name>
</gene>
<keyword evidence="1" id="KW-0472">Membrane</keyword>
<accession>A0A2M6ITP9</accession>
<feature type="transmembrane region" description="Helical" evidence="1">
    <location>
        <begin position="12"/>
        <end position="35"/>
    </location>
</feature>
<dbReference type="EMBL" id="PCVM01000080">
    <property type="protein sequence ID" value="PIQ73264.1"/>
    <property type="molecule type" value="Genomic_DNA"/>
</dbReference>
<feature type="transmembrane region" description="Helical" evidence="1">
    <location>
        <begin position="116"/>
        <end position="137"/>
    </location>
</feature>
<keyword evidence="1" id="KW-0812">Transmembrane</keyword>
<organism evidence="2 3">
    <name type="scientific">Candidatus Roizmanbacteria bacterium CG11_big_fil_rev_8_21_14_0_20_36_8</name>
    <dbReference type="NCBI Taxonomy" id="1974856"/>
    <lineage>
        <taxon>Bacteria</taxon>
        <taxon>Candidatus Roizmaniibacteriota</taxon>
    </lineage>
</organism>
<dbReference type="AlphaFoldDB" id="A0A2M6ITP9"/>
<evidence type="ECO:0000256" key="1">
    <source>
        <dbReference type="SAM" id="Phobius"/>
    </source>
</evidence>
<dbReference type="Proteomes" id="UP000231056">
    <property type="component" value="Unassembled WGS sequence"/>
</dbReference>
<name>A0A2M6ITP9_9BACT</name>
<comment type="caution">
    <text evidence="2">The sequence shown here is derived from an EMBL/GenBank/DDBJ whole genome shotgun (WGS) entry which is preliminary data.</text>
</comment>
<evidence type="ECO:0000313" key="3">
    <source>
        <dbReference type="Proteomes" id="UP000231056"/>
    </source>
</evidence>